<proteinExistence type="predicted"/>
<evidence type="ECO:0000313" key="2">
    <source>
        <dbReference type="Proteomes" id="UP000663288"/>
    </source>
</evidence>
<sequence>MAYQNLSPKTFYQSMRTKKNKTTAKNILKLLAIGDGTEEETDDTKLKIDDSYMSGSYIAMPNFNQYRSGTSQIVIKCSANDIGKIAKGYRNKPNLHEFTPGKSIAIRFSQNYDFKKDYQVIKFVQTSKLNVNAAGQKVSAAAMTAMAELGTLWIMRQAIQRNKNFNSYDDIYKDKETWSELINIWTLIGKIPEGPTPEWVETFYQSNEAFLAKISDPSFTEFNRGVYHANSTNYHIPGSESSKNMSFMEWISDFVRDNFGISKKDNWNPADIWLIKNQKKWMDLIKSSCSVENPTAVSITTNLSQLNSILRQAYNQNEIIGVSLKKKTKGLDMIYVAVNTTEKFLADRLDANFKQAYAYSGAQCYFDQDSGEKGSIMAQDSVIYCARDAISFQVKANSSSDRSGSGLKYEGTERPRTGARLGKATVSKVVDLMGEYNLKFDTNKGSYPFDSDALERNRAEWIQKITRLSRNSVAIYKTHSLTPEDAYGRLKYLFEVQPWVANSKCQQITWLDKVLALPTDDLNNFMADMTFLAKKEGKNYGPFGKIY</sequence>
<dbReference type="KEGG" id="vg:77945784"/>
<organism evidence="1 2">
    <name type="scientific">Synechococcus phage S-H9-1</name>
    <dbReference type="NCBI Taxonomy" id="2783674"/>
    <lineage>
        <taxon>Viruses</taxon>
        <taxon>Duplodnaviria</taxon>
        <taxon>Heunggongvirae</taxon>
        <taxon>Uroviricota</taxon>
        <taxon>Caudoviricetes</taxon>
        <taxon>Pantevenvirales</taxon>
        <taxon>Kyanoviridae</taxon>
        <taxon>Scyllavirus</taxon>
        <taxon>Scyllavirus aitchnine</taxon>
    </lineage>
</organism>
<dbReference type="RefSeq" id="YP_010669601.1">
    <property type="nucleotide sequence ID" value="NC_070961.1"/>
</dbReference>
<dbReference type="EMBL" id="MW117966">
    <property type="protein sequence ID" value="QPB08185.1"/>
    <property type="molecule type" value="Genomic_DNA"/>
</dbReference>
<dbReference type="GeneID" id="77945784"/>
<reference evidence="1" key="1">
    <citation type="submission" date="2020-10" db="EMBL/GenBank/DDBJ databases">
        <title>The Isolation and Genome Sequence of a Novel Cyanophage S-H9-1 from the Yellow Sea, China.</title>
        <authorList>
            <person name="Jiang T."/>
        </authorList>
    </citation>
    <scope>NUCLEOTIDE SEQUENCE</scope>
</reference>
<name>A0A873WJF9_9CAUD</name>
<dbReference type="Proteomes" id="UP000663288">
    <property type="component" value="Segment"/>
</dbReference>
<keyword evidence="2" id="KW-1185">Reference proteome</keyword>
<evidence type="ECO:0000313" key="1">
    <source>
        <dbReference type="EMBL" id="QPB08185.1"/>
    </source>
</evidence>
<accession>A0A873WJF9</accession>
<protein>
    <submittedName>
        <fullName evidence="1">Uncharacterized protein</fullName>
    </submittedName>
</protein>